<dbReference type="EMBL" id="JANBPU010000072">
    <property type="protein sequence ID" value="KAJ1917418.1"/>
    <property type="molecule type" value="Genomic_DNA"/>
</dbReference>
<evidence type="ECO:0000256" key="13">
    <source>
        <dbReference type="SAM" id="MobiDB-lite"/>
    </source>
</evidence>
<evidence type="ECO:0000256" key="8">
    <source>
        <dbReference type="ARBA" id="ARBA00037954"/>
    </source>
</evidence>
<sequence>MSSESLSKRHSRDISPSQDGSTNSRSKVPLSVDELLKIKRENEQKKPVFLTKKQRAEEALKRRQKEAEEQRKLREEEMKEAKKVFEHRESSRDRGYHRQSRIERVDSRDRRHRRDSSRDRDRYGDRDDRDKRRNRRDPSRDRHRNRSRSPPHDGLSSRELMIIKEQYLGKQDKEKQKNRKQNDKKFVFDWDEREDTSKDYNDLYARRHELQLFGRGHIAGFDINEQMSKRSERFTRALMEKRDRRDYERSSRRDRDLSSRKVHEKGKKWDDRHWSEKPLNDMTERDWRIFKEDFSISTKGGSIPKPIRSWPESQIPKEILRVISDVGYEEPTPIQRQTIPIGLQGRDVIGIAETGSGKTASFLIPMLSYIMRLPKLDERNMSDGPYALILAPTRELAQQIESETQKFTKLLNYTCVSIVGGHSMEGQSFALRNGAEIIIATPGRLRDCIDRHILVLNQCSCVVMDEADRMIDMGFEADVNFILDALPSRELKKRQTTMFSATMPPLVEKLAKNYLVQPAIITIGTAGKAVDTVDQRVEFVTSDEKKRQRLLELVARFAPPMIVFVNQKKNVDLISHFVNTNGFNSVSLHGGKNQEQRELALGKLKKGEADILVATDVAGRGIDVKDVSLVINYDMAKNIEEYTHRIGRTGRAGKEGTAHTFLTPEDSGVFYDLKKMLMSSPLSRCPPELANHEAAQAPAASWGKQAIQL</sequence>
<comment type="subunit">
    <text evidence="9">Component of the U5 snRNP complex.</text>
</comment>
<dbReference type="GO" id="GO:0003676">
    <property type="term" value="F:nucleic acid binding"/>
    <property type="evidence" value="ECO:0007669"/>
    <property type="project" value="InterPro"/>
</dbReference>
<dbReference type="OrthoDB" id="196131at2759"/>
<dbReference type="GO" id="GO:0016787">
    <property type="term" value="F:hydrolase activity"/>
    <property type="evidence" value="ECO:0007669"/>
    <property type="project" value="UniProtKB-KW"/>
</dbReference>
<dbReference type="GO" id="GO:0008380">
    <property type="term" value="P:RNA splicing"/>
    <property type="evidence" value="ECO:0007669"/>
    <property type="project" value="UniProtKB-KW"/>
</dbReference>
<dbReference type="GO" id="GO:0006397">
    <property type="term" value="P:mRNA processing"/>
    <property type="evidence" value="ECO:0007669"/>
    <property type="project" value="UniProtKB-KW"/>
</dbReference>
<dbReference type="SMART" id="SM00490">
    <property type="entry name" value="HELICc"/>
    <property type="match status" value="1"/>
</dbReference>
<dbReference type="InterPro" id="IPR057479">
    <property type="entry name" value="PRP28/DDX23-like_helical"/>
</dbReference>
<dbReference type="Pfam" id="PF00271">
    <property type="entry name" value="Helicase_C"/>
    <property type="match status" value="1"/>
</dbReference>
<keyword evidence="18" id="KW-1185">Reference proteome</keyword>
<evidence type="ECO:0000256" key="9">
    <source>
        <dbReference type="ARBA" id="ARBA00038719"/>
    </source>
</evidence>
<dbReference type="EC" id="3.6.4.13" evidence="1"/>
<feature type="compositionally biased region" description="Polar residues" evidence="13">
    <location>
        <begin position="14"/>
        <end position="26"/>
    </location>
</feature>
<accession>A0A9W8A0P5</accession>
<evidence type="ECO:0000256" key="2">
    <source>
        <dbReference type="ARBA" id="ARBA00022664"/>
    </source>
</evidence>
<keyword evidence="3 12" id="KW-0547">Nucleotide-binding</keyword>
<dbReference type="InterPro" id="IPR027417">
    <property type="entry name" value="P-loop_NTPase"/>
</dbReference>
<feature type="compositionally biased region" description="Basic and acidic residues" evidence="13">
    <location>
        <begin position="34"/>
        <end position="46"/>
    </location>
</feature>
<evidence type="ECO:0000256" key="4">
    <source>
        <dbReference type="ARBA" id="ARBA00022801"/>
    </source>
</evidence>
<evidence type="ECO:0000256" key="1">
    <source>
        <dbReference type="ARBA" id="ARBA00012552"/>
    </source>
</evidence>
<dbReference type="Proteomes" id="UP001150538">
    <property type="component" value="Unassembled WGS sequence"/>
</dbReference>
<proteinExistence type="inferred from homology"/>
<dbReference type="Pfam" id="PF00270">
    <property type="entry name" value="DEAD"/>
    <property type="match status" value="1"/>
</dbReference>
<feature type="domain" description="Helicase C-terminal" evidence="15">
    <location>
        <begin position="532"/>
        <end position="693"/>
    </location>
</feature>
<dbReference type="GO" id="GO:0005524">
    <property type="term" value="F:ATP binding"/>
    <property type="evidence" value="ECO:0007669"/>
    <property type="project" value="UniProtKB-KW"/>
</dbReference>
<evidence type="ECO:0000259" key="15">
    <source>
        <dbReference type="PROSITE" id="PS51194"/>
    </source>
</evidence>
<dbReference type="Pfam" id="PF25430">
    <property type="entry name" value="DDX23"/>
    <property type="match status" value="1"/>
</dbReference>
<dbReference type="InterPro" id="IPR014001">
    <property type="entry name" value="Helicase_ATP-bd"/>
</dbReference>
<feature type="short sequence motif" description="Q motif" evidence="11">
    <location>
        <begin position="308"/>
        <end position="336"/>
    </location>
</feature>
<evidence type="ECO:0000256" key="12">
    <source>
        <dbReference type="RuleBase" id="RU000492"/>
    </source>
</evidence>
<dbReference type="InterPro" id="IPR001650">
    <property type="entry name" value="Helicase_C-like"/>
</dbReference>
<feature type="compositionally biased region" description="Basic and acidic residues" evidence="13">
    <location>
        <begin position="54"/>
        <end position="109"/>
    </location>
</feature>
<organism evidence="17 18">
    <name type="scientific">Mycoemilia scoparia</name>
    <dbReference type="NCBI Taxonomy" id="417184"/>
    <lineage>
        <taxon>Eukaryota</taxon>
        <taxon>Fungi</taxon>
        <taxon>Fungi incertae sedis</taxon>
        <taxon>Zoopagomycota</taxon>
        <taxon>Kickxellomycotina</taxon>
        <taxon>Kickxellomycetes</taxon>
        <taxon>Kickxellales</taxon>
        <taxon>Kickxellaceae</taxon>
        <taxon>Mycoemilia</taxon>
    </lineage>
</organism>
<protein>
    <recommendedName>
        <fullName evidence="1">RNA helicase</fullName>
        <ecNumber evidence="1">3.6.4.13</ecNumber>
    </recommendedName>
</protein>
<keyword evidence="4 12" id="KW-0378">Hydrolase</keyword>
<dbReference type="InterPro" id="IPR014014">
    <property type="entry name" value="RNA_helicase_DEAD_Q_motif"/>
</dbReference>
<dbReference type="AlphaFoldDB" id="A0A9W8A0P5"/>
<dbReference type="Gene3D" id="3.40.50.300">
    <property type="entry name" value="P-loop containing nucleotide triphosphate hydrolases"/>
    <property type="match status" value="2"/>
</dbReference>
<gene>
    <name evidence="17" type="primary">PRP28</name>
    <name evidence="17" type="ORF">H4219_003229</name>
</gene>
<dbReference type="GO" id="GO:0003724">
    <property type="term" value="F:RNA helicase activity"/>
    <property type="evidence" value="ECO:0007669"/>
    <property type="project" value="UniProtKB-EC"/>
</dbReference>
<comment type="caution">
    <text evidence="17">The sequence shown here is derived from an EMBL/GenBank/DDBJ whole genome shotgun (WGS) entry which is preliminary data.</text>
</comment>
<evidence type="ECO:0000256" key="7">
    <source>
        <dbReference type="ARBA" id="ARBA00023187"/>
    </source>
</evidence>
<dbReference type="CDD" id="cd18787">
    <property type="entry name" value="SF2_C_DEAD"/>
    <property type="match status" value="1"/>
</dbReference>
<keyword evidence="6 12" id="KW-0067">ATP-binding</keyword>
<feature type="region of interest" description="Disordered" evidence="13">
    <location>
        <begin position="1"/>
        <end position="181"/>
    </location>
</feature>
<feature type="region of interest" description="Disordered" evidence="13">
    <location>
        <begin position="240"/>
        <end position="262"/>
    </location>
</feature>
<dbReference type="CDD" id="cd17945">
    <property type="entry name" value="DEADc_DDX23"/>
    <property type="match status" value="1"/>
</dbReference>
<evidence type="ECO:0000256" key="11">
    <source>
        <dbReference type="PROSITE-ProRule" id="PRU00552"/>
    </source>
</evidence>
<dbReference type="PROSITE" id="PS51195">
    <property type="entry name" value="Q_MOTIF"/>
    <property type="match status" value="1"/>
</dbReference>
<name>A0A9W8A0P5_9FUNG</name>
<dbReference type="PROSITE" id="PS51194">
    <property type="entry name" value="HELICASE_CTER"/>
    <property type="match status" value="1"/>
</dbReference>
<evidence type="ECO:0000259" key="16">
    <source>
        <dbReference type="PROSITE" id="PS51195"/>
    </source>
</evidence>
<dbReference type="InterPro" id="IPR000629">
    <property type="entry name" value="RNA-helicase_DEAD-box_CS"/>
</dbReference>
<comment type="similarity">
    <text evidence="8">Belongs to the DEAD box helicase family. DDX23/PRP28 subfamily.</text>
</comment>
<evidence type="ECO:0000256" key="10">
    <source>
        <dbReference type="ARBA" id="ARBA00047984"/>
    </source>
</evidence>
<reference evidence="17" key="1">
    <citation type="submission" date="2022-07" db="EMBL/GenBank/DDBJ databases">
        <title>Phylogenomic reconstructions and comparative analyses of Kickxellomycotina fungi.</title>
        <authorList>
            <person name="Reynolds N.K."/>
            <person name="Stajich J.E."/>
            <person name="Barry K."/>
            <person name="Grigoriev I.V."/>
            <person name="Crous P."/>
            <person name="Smith M.E."/>
        </authorList>
    </citation>
    <scope>NUCLEOTIDE SEQUENCE</scope>
    <source>
        <strain evidence="17">NBRC 100468</strain>
    </source>
</reference>
<dbReference type="PROSITE" id="PS00039">
    <property type="entry name" value="DEAD_ATP_HELICASE"/>
    <property type="match status" value="1"/>
</dbReference>
<feature type="compositionally biased region" description="Basic and acidic residues" evidence="13">
    <location>
        <begin position="170"/>
        <end position="181"/>
    </location>
</feature>
<keyword evidence="2" id="KW-0507">mRNA processing</keyword>
<evidence type="ECO:0000256" key="5">
    <source>
        <dbReference type="ARBA" id="ARBA00022806"/>
    </source>
</evidence>
<dbReference type="SUPFAM" id="SSF52540">
    <property type="entry name" value="P-loop containing nucleoside triphosphate hydrolases"/>
    <property type="match status" value="1"/>
</dbReference>
<feature type="domain" description="DEAD-box RNA helicase Q" evidence="16">
    <location>
        <begin position="308"/>
        <end position="336"/>
    </location>
</feature>
<comment type="catalytic activity">
    <reaction evidence="10">
        <text>ATP + H2O = ADP + phosphate + H(+)</text>
        <dbReference type="Rhea" id="RHEA:13065"/>
        <dbReference type="ChEBI" id="CHEBI:15377"/>
        <dbReference type="ChEBI" id="CHEBI:15378"/>
        <dbReference type="ChEBI" id="CHEBI:30616"/>
        <dbReference type="ChEBI" id="CHEBI:43474"/>
        <dbReference type="ChEBI" id="CHEBI:456216"/>
        <dbReference type="EC" id="3.6.4.13"/>
    </reaction>
</comment>
<dbReference type="InterPro" id="IPR011545">
    <property type="entry name" value="DEAD/DEAH_box_helicase_dom"/>
</dbReference>
<keyword evidence="5 12" id="KW-0347">Helicase</keyword>
<evidence type="ECO:0000259" key="14">
    <source>
        <dbReference type="PROSITE" id="PS51192"/>
    </source>
</evidence>
<evidence type="ECO:0000256" key="6">
    <source>
        <dbReference type="ARBA" id="ARBA00022840"/>
    </source>
</evidence>
<keyword evidence="7" id="KW-0508">mRNA splicing</keyword>
<feature type="compositionally biased region" description="Basic and acidic residues" evidence="13">
    <location>
        <begin position="116"/>
        <end position="140"/>
    </location>
</feature>
<evidence type="ECO:0000313" key="18">
    <source>
        <dbReference type="Proteomes" id="UP001150538"/>
    </source>
</evidence>
<dbReference type="PROSITE" id="PS51192">
    <property type="entry name" value="HELICASE_ATP_BIND_1"/>
    <property type="match status" value="1"/>
</dbReference>
<dbReference type="SMART" id="SM00487">
    <property type="entry name" value="DEXDc"/>
    <property type="match status" value="1"/>
</dbReference>
<dbReference type="PANTHER" id="PTHR47958">
    <property type="entry name" value="ATP-DEPENDENT RNA HELICASE DBP3"/>
    <property type="match status" value="1"/>
</dbReference>
<evidence type="ECO:0000313" key="17">
    <source>
        <dbReference type="EMBL" id="KAJ1917418.1"/>
    </source>
</evidence>
<feature type="domain" description="Helicase ATP-binding" evidence="14">
    <location>
        <begin position="339"/>
        <end position="521"/>
    </location>
</feature>
<evidence type="ECO:0000256" key="3">
    <source>
        <dbReference type="ARBA" id="ARBA00022741"/>
    </source>
</evidence>